<protein>
    <submittedName>
        <fullName evidence="7">LacI family DNA-binding transcriptional regulator</fullName>
    </submittedName>
</protein>
<evidence type="ECO:0000259" key="6">
    <source>
        <dbReference type="PROSITE" id="PS50943"/>
    </source>
</evidence>
<evidence type="ECO:0000313" key="8">
    <source>
        <dbReference type="Proteomes" id="UP001322664"/>
    </source>
</evidence>
<dbReference type="SUPFAM" id="SSF53822">
    <property type="entry name" value="Periplasmic binding protein-like I"/>
    <property type="match status" value="1"/>
</dbReference>
<name>A0ABZ0S375_9BACI</name>
<dbReference type="InterPro" id="IPR001387">
    <property type="entry name" value="Cro/C1-type_HTH"/>
</dbReference>
<keyword evidence="8" id="KW-1185">Reference proteome</keyword>
<evidence type="ECO:0000256" key="3">
    <source>
        <dbReference type="ARBA" id="ARBA00023125"/>
    </source>
</evidence>
<keyword evidence="4" id="KW-0804">Transcription</keyword>
<dbReference type="InterPro" id="IPR000843">
    <property type="entry name" value="HTH_LacI"/>
</dbReference>
<sequence length="327" mass="36551">MKPKISDVAKVAGVSPTTVSRVLNNRGYISQETRDNVERAMKKLNYFPNDVARSLFNKRTNLIGIIVPQTSNPFFGELTFHIESICASLHYKVLLCNSLNRVDKEKSYWEMLMRNQVDGVIAVTYNRGLVNAHEKPLPIVTIDHYLSPTIPVVSSDNYAGGVQATELLIAKGCQHILHINGPLKLETPANLRRKGYETVMQEHGRTAITYEIANALNRGEQQKVIAQLFREHPQVDGIFASDDLIAATLIAEAQKYGKHIPKDLKVIGYDGTETCQTLLPSLTTIRQPIELIAQKAVEVLLKEIEGDYEQEEMDICLPVQLIEGTTT</sequence>
<proteinExistence type="predicted"/>
<dbReference type="CDD" id="cd01392">
    <property type="entry name" value="HTH_LacI"/>
    <property type="match status" value="1"/>
</dbReference>
<dbReference type="EMBL" id="CP137624">
    <property type="protein sequence ID" value="WPK13776.1"/>
    <property type="molecule type" value="Genomic_DNA"/>
</dbReference>
<dbReference type="PROSITE" id="PS50932">
    <property type="entry name" value="HTH_LACI_2"/>
    <property type="match status" value="1"/>
</dbReference>
<reference evidence="7 8" key="1">
    <citation type="submission" date="2023-09" db="EMBL/GenBank/DDBJ databases">
        <authorList>
            <person name="Page C.A."/>
            <person name="Perez-Diaz I.M."/>
        </authorList>
    </citation>
    <scope>NUCLEOTIDE SEQUENCE [LARGE SCALE GENOMIC DNA]</scope>
    <source>
        <strain evidence="7 8">Ll15</strain>
    </source>
</reference>
<gene>
    <name evidence="7" type="ORF">R6U77_08980</name>
</gene>
<dbReference type="PRINTS" id="PR00036">
    <property type="entry name" value="HTHLACI"/>
</dbReference>
<dbReference type="Gene3D" id="3.40.50.2300">
    <property type="match status" value="2"/>
</dbReference>
<dbReference type="PANTHER" id="PTHR30146">
    <property type="entry name" value="LACI-RELATED TRANSCRIPTIONAL REPRESSOR"/>
    <property type="match status" value="1"/>
</dbReference>
<dbReference type="InterPro" id="IPR010982">
    <property type="entry name" value="Lambda_DNA-bd_dom_sf"/>
</dbReference>
<accession>A0ABZ0S375</accession>
<evidence type="ECO:0000256" key="4">
    <source>
        <dbReference type="ARBA" id="ARBA00023163"/>
    </source>
</evidence>
<dbReference type="CDD" id="cd06291">
    <property type="entry name" value="PBP1_Qymf-like"/>
    <property type="match status" value="1"/>
</dbReference>
<dbReference type="GO" id="GO:0003677">
    <property type="term" value="F:DNA binding"/>
    <property type="evidence" value="ECO:0007669"/>
    <property type="project" value="UniProtKB-KW"/>
</dbReference>
<dbReference type="SUPFAM" id="SSF47413">
    <property type="entry name" value="lambda repressor-like DNA-binding domains"/>
    <property type="match status" value="1"/>
</dbReference>
<feature type="domain" description="HTH lacI-type" evidence="5">
    <location>
        <begin position="3"/>
        <end position="57"/>
    </location>
</feature>
<organism evidence="7 8">
    <name type="scientific">Lysinibacillus louembei</name>
    <dbReference type="NCBI Taxonomy" id="1470088"/>
    <lineage>
        <taxon>Bacteria</taxon>
        <taxon>Bacillati</taxon>
        <taxon>Bacillota</taxon>
        <taxon>Bacilli</taxon>
        <taxon>Bacillales</taxon>
        <taxon>Bacillaceae</taxon>
        <taxon>Lysinibacillus</taxon>
    </lineage>
</organism>
<keyword evidence="1" id="KW-0678">Repressor</keyword>
<dbReference type="Gene3D" id="1.10.260.40">
    <property type="entry name" value="lambda repressor-like DNA-binding domains"/>
    <property type="match status" value="1"/>
</dbReference>
<evidence type="ECO:0000313" key="7">
    <source>
        <dbReference type="EMBL" id="WPK13776.1"/>
    </source>
</evidence>
<evidence type="ECO:0000259" key="5">
    <source>
        <dbReference type="PROSITE" id="PS50932"/>
    </source>
</evidence>
<keyword evidence="3 7" id="KW-0238">DNA-binding</keyword>
<dbReference type="PROSITE" id="PS00356">
    <property type="entry name" value="HTH_LACI_1"/>
    <property type="match status" value="1"/>
</dbReference>
<dbReference type="Proteomes" id="UP001322664">
    <property type="component" value="Chromosome"/>
</dbReference>
<dbReference type="SMART" id="SM00354">
    <property type="entry name" value="HTH_LACI"/>
    <property type="match status" value="1"/>
</dbReference>
<dbReference type="Pfam" id="PF00356">
    <property type="entry name" value="LacI"/>
    <property type="match status" value="1"/>
</dbReference>
<dbReference type="InterPro" id="IPR028082">
    <property type="entry name" value="Peripla_BP_I"/>
</dbReference>
<dbReference type="RefSeq" id="WP_319838221.1">
    <property type="nucleotide sequence ID" value="NZ_CP137624.1"/>
</dbReference>
<dbReference type="InterPro" id="IPR046335">
    <property type="entry name" value="LacI/GalR-like_sensor"/>
</dbReference>
<evidence type="ECO:0000256" key="1">
    <source>
        <dbReference type="ARBA" id="ARBA00022491"/>
    </source>
</evidence>
<dbReference type="PROSITE" id="PS50943">
    <property type="entry name" value="HTH_CROC1"/>
    <property type="match status" value="1"/>
</dbReference>
<evidence type="ECO:0000256" key="2">
    <source>
        <dbReference type="ARBA" id="ARBA00023015"/>
    </source>
</evidence>
<feature type="domain" description="HTH cro/C1-type" evidence="6">
    <location>
        <begin position="6"/>
        <end position="47"/>
    </location>
</feature>
<dbReference type="PANTHER" id="PTHR30146:SF95">
    <property type="entry name" value="RIBOSE OPERON REPRESSOR"/>
    <property type="match status" value="1"/>
</dbReference>
<dbReference type="Pfam" id="PF13377">
    <property type="entry name" value="Peripla_BP_3"/>
    <property type="match status" value="1"/>
</dbReference>
<keyword evidence="2" id="KW-0805">Transcription regulation</keyword>